<comment type="caution">
    <text evidence="1">The sequence shown here is derived from an EMBL/GenBank/DDBJ whole genome shotgun (WGS) entry which is preliminary data.</text>
</comment>
<dbReference type="AlphaFoldDB" id="I5BUF9"/>
<dbReference type="Pfam" id="PF13450">
    <property type="entry name" value="NAD_binding_8"/>
    <property type="match status" value="1"/>
</dbReference>
<dbReference type="PRINTS" id="PR00419">
    <property type="entry name" value="ADXRDTASE"/>
</dbReference>
<accession>I5BUF9</accession>
<dbReference type="EMBL" id="AJXZ01000041">
    <property type="protein sequence ID" value="EIM73211.1"/>
    <property type="molecule type" value="Genomic_DNA"/>
</dbReference>
<dbReference type="RefSeq" id="WP_007009588.1">
    <property type="nucleotide sequence ID" value="NZ_AJXZ01000041.1"/>
</dbReference>
<evidence type="ECO:0000313" key="1">
    <source>
        <dbReference type="EMBL" id="EIM73211.1"/>
    </source>
</evidence>
<dbReference type="Gene3D" id="3.40.50.720">
    <property type="entry name" value="NAD(P)-binding Rossmann-like Domain"/>
    <property type="match status" value="1"/>
</dbReference>
<dbReference type="SUPFAM" id="SSF51971">
    <property type="entry name" value="Nucleotide-binding domain"/>
    <property type="match status" value="1"/>
</dbReference>
<dbReference type="Proteomes" id="UP000004622">
    <property type="component" value="Unassembled WGS sequence"/>
</dbReference>
<reference evidence="1 2" key="1">
    <citation type="journal article" date="2012" name="J. Bacteriol.">
        <title>Genome Sequence of Nitratireductor aquibiodomus Strain RA22.</title>
        <authorList>
            <person name="Singh A."/>
            <person name="Jangir P.K."/>
            <person name="Kumari C."/>
            <person name="Sharma R."/>
        </authorList>
    </citation>
    <scope>NUCLEOTIDE SEQUENCE [LARGE SCALE GENOMIC DNA]</scope>
    <source>
        <strain evidence="1 2">RA22</strain>
    </source>
</reference>
<proteinExistence type="predicted"/>
<name>I5BUF9_9HYPH</name>
<organism evidence="1 2">
    <name type="scientific">Nitratireductor aquibiodomus RA22</name>
    <dbReference type="NCBI Taxonomy" id="1189611"/>
    <lineage>
        <taxon>Bacteria</taxon>
        <taxon>Pseudomonadati</taxon>
        <taxon>Pseudomonadota</taxon>
        <taxon>Alphaproteobacteria</taxon>
        <taxon>Hyphomicrobiales</taxon>
        <taxon>Phyllobacteriaceae</taxon>
        <taxon>Nitratireductor</taxon>
    </lineage>
</organism>
<gene>
    <name evidence="1" type="ORF">A33O_16382</name>
</gene>
<evidence type="ECO:0000313" key="2">
    <source>
        <dbReference type="Proteomes" id="UP000004622"/>
    </source>
</evidence>
<sequence length="56" mass="6124">MSRAVAIVGSGPSGCYLAQALLKAAPALRVDLIDRLPVPYGWCVMEWQLIIRARRA</sequence>
<protein>
    <submittedName>
        <fullName evidence="1">NADPH-ferredoxin reductase</fullName>
    </submittedName>
</protein>